<evidence type="ECO:0000256" key="1">
    <source>
        <dbReference type="SAM" id="MobiDB-lite"/>
    </source>
</evidence>
<feature type="transmembrane region" description="Helical" evidence="2">
    <location>
        <begin position="144"/>
        <end position="163"/>
    </location>
</feature>
<keyword evidence="2" id="KW-0472">Membrane</keyword>
<dbReference type="RefSeq" id="WP_191211062.1">
    <property type="nucleotide sequence ID" value="NZ_BAABKL010000033.1"/>
</dbReference>
<feature type="transmembrane region" description="Helical" evidence="2">
    <location>
        <begin position="282"/>
        <end position="306"/>
    </location>
</feature>
<proteinExistence type="predicted"/>
<gene>
    <name evidence="3" type="ORF">IF129_19790</name>
</gene>
<dbReference type="Proteomes" id="UP000632289">
    <property type="component" value="Unassembled WGS sequence"/>
</dbReference>
<evidence type="ECO:0000313" key="4">
    <source>
        <dbReference type="Proteomes" id="UP000632289"/>
    </source>
</evidence>
<protein>
    <recommendedName>
        <fullName evidence="5">Integral membrane protein</fullName>
    </recommendedName>
</protein>
<dbReference type="EMBL" id="JACXYU010000011">
    <property type="protein sequence ID" value="MBD3933787.1"/>
    <property type="molecule type" value="Genomic_DNA"/>
</dbReference>
<feature type="transmembrane region" description="Helical" evidence="2">
    <location>
        <begin position="389"/>
        <end position="411"/>
    </location>
</feature>
<feature type="transmembrane region" description="Helical" evidence="2">
    <location>
        <begin position="205"/>
        <end position="228"/>
    </location>
</feature>
<feature type="region of interest" description="Disordered" evidence="1">
    <location>
        <begin position="437"/>
        <end position="484"/>
    </location>
</feature>
<comment type="caution">
    <text evidence="3">The sequence shown here is derived from an EMBL/GenBank/DDBJ whole genome shotgun (WGS) entry which is preliminary data.</text>
</comment>
<feature type="region of interest" description="Disordered" evidence="1">
    <location>
        <begin position="1"/>
        <end position="53"/>
    </location>
</feature>
<name>A0A927F3P5_9ACTN</name>
<sequence>MSTVEYEPRAPQSPGAWNERSSAALGATPRRRERPAAGAPRAEERAPVRREPADPVRPLLHQHRELCARAVDPLEIAAALEAHGINDRAAARYRHRDVFGLAEELFARSARLEPPAPPKADRPRRAGRRTRWPRTPGPKGVRTVVRAALTLLPGTLCALALPAPLPAQLPASLRWPAALLAALLVAGVLRAVLRTALRGVPLGWPPVLAGVWLLGYALLGDGLLGALLDGGALLRPAPRWVALTLAFAVAPAAWCVHRFATGARHRLAVSRSLGAFAARARPLLAGILALCCLALLAIQAAARYALTGAPLGVGGPDAHLLAGTAAVTATGLLLFTAVLLAAHGFPRPAALGLAVACAVQALALGWAAAADLPGLDAIDAPLRRAVDTGGPAVVQAAACGLAWVCLLAPAVTHLTGAAAHHPLRGAFRPEAATPAAVPVPARRAAPPPTVRPPETPDHPRPQGAPPMTVSHAAGLPRLPGEEAR</sequence>
<evidence type="ECO:0008006" key="5">
    <source>
        <dbReference type="Google" id="ProtNLM"/>
    </source>
</evidence>
<feature type="transmembrane region" description="Helical" evidence="2">
    <location>
        <begin position="240"/>
        <end position="261"/>
    </location>
</feature>
<evidence type="ECO:0000313" key="3">
    <source>
        <dbReference type="EMBL" id="MBD3933787.1"/>
    </source>
</evidence>
<organism evidence="3 4">
    <name type="scientific">Streptomyces chumphonensis</name>
    <dbReference type="NCBI Taxonomy" id="1214925"/>
    <lineage>
        <taxon>Bacteria</taxon>
        <taxon>Bacillati</taxon>
        <taxon>Actinomycetota</taxon>
        <taxon>Actinomycetes</taxon>
        <taxon>Kitasatosporales</taxon>
        <taxon>Streptomycetaceae</taxon>
        <taxon>Streptomyces</taxon>
    </lineage>
</organism>
<keyword evidence="2" id="KW-1133">Transmembrane helix</keyword>
<keyword evidence="2" id="KW-0812">Transmembrane</keyword>
<feature type="compositionally biased region" description="Basic and acidic residues" evidence="1">
    <location>
        <begin position="41"/>
        <end position="53"/>
    </location>
</feature>
<keyword evidence="4" id="KW-1185">Reference proteome</keyword>
<accession>A0A927F3P5</accession>
<dbReference type="AlphaFoldDB" id="A0A927F3P5"/>
<reference evidence="3" key="1">
    <citation type="submission" date="2020-09" db="EMBL/GenBank/DDBJ databases">
        <title>Secondary metabolite and genome analysis of marine Streptomyces chumphonensis KK1-2T.</title>
        <authorList>
            <person name="Phongsopitanun W."/>
            <person name="Kanchanasin P."/>
            <person name="Pittayakhajonwut P."/>
            <person name="Suwanborirux K."/>
            <person name="Tanasupawat S."/>
        </authorList>
    </citation>
    <scope>NUCLEOTIDE SEQUENCE</scope>
    <source>
        <strain evidence="3">KK1-2</strain>
    </source>
</reference>
<feature type="transmembrane region" description="Helical" evidence="2">
    <location>
        <begin position="349"/>
        <end position="369"/>
    </location>
</feature>
<feature type="transmembrane region" description="Helical" evidence="2">
    <location>
        <begin position="318"/>
        <end position="342"/>
    </location>
</feature>
<feature type="transmembrane region" description="Helical" evidence="2">
    <location>
        <begin position="175"/>
        <end position="193"/>
    </location>
</feature>
<feature type="region of interest" description="Disordered" evidence="1">
    <location>
        <begin position="110"/>
        <end position="137"/>
    </location>
</feature>
<evidence type="ECO:0000256" key="2">
    <source>
        <dbReference type="SAM" id="Phobius"/>
    </source>
</evidence>